<dbReference type="PANTHER" id="PTHR43588">
    <property type="entry name" value="COBALT-PRECORRIN-8 METHYLMUTASE"/>
    <property type="match status" value="1"/>
</dbReference>
<evidence type="ECO:0000313" key="7">
    <source>
        <dbReference type="Proteomes" id="UP000250434"/>
    </source>
</evidence>
<dbReference type="NCBIfam" id="NF006136">
    <property type="entry name" value="PRK08285.1"/>
    <property type="match status" value="1"/>
</dbReference>
<dbReference type="RefSeq" id="WP_113697192.1">
    <property type="nucleotide sequence ID" value="NZ_CP015163.1"/>
</dbReference>
<sequence>MIDYIRDGAEIYRHSFATIRAEAELAILPGDLAPVAVRMIHACGMVDLVDDLGYTLDVVESGRAALEAGAPVLCDANMIASGITRKRLPAANEVLCTLSDPAVPGLAERMGTTRSAAALELWRDKLPGSVVAIGNAPTALFRLLELLDEGVGAPAAIIGVPVGFVGAVESKEALAERAPAPYLVVRGRRGGSALAVAAVNAIASEVE</sequence>
<comment type="similarity">
    <text evidence="2">Belongs to the CobH/CbiC family.</text>
</comment>
<dbReference type="InterPro" id="IPR036588">
    <property type="entry name" value="CobH/CbiC_sf"/>
</dbReference>
<dbReference type="Proteomes" id="UP000250434">
    <property type="component" value="Chromosome"/>
</dbReference>
<dbReference type="AlphaFoldDB" id="A0A344LJ99"/>
<dbReference type="PANTHER" id="PTHR43588:SF1">
    <property type="entry name" value="COBALT-PRECORRIN-8 METHYLMUTASE"/>
    <property type="match status" value="1"/>
</dbReference>
<keyword evidence="7" id="KW-1185">Reference proteome</keyword>
<name>A0A344LJ99_9PSEU</name>
<evidence type="ECO:0000256" key="1">
    <source>
        <dbReference type="ARBA" id="ARBA00004953"/>
    </source>
</evidence>
<keyword evidence="3" id="KW-0169">Cobalamin biosynthesis</keyword>
<dbReference type="InterPro" id="IPR003722">
    <property type="entry name" value="Cbl_synth_CobH/CbiC"/>
</dbReference>
<dbReference type="GO" id="GO:0016993">
    <property type="term" value="F:precorrin-8X methylmutase activity"/>
    <property type="evidence" value="ECO:0007669"/>
    <property type="project" value="InterPro"/>
</dbReference>
<feature type="domain" description="Cobalamin biosynthesis precorrin-8X methylmutase CobH/CbiC" evidence="5">
    <location>
        <begin position="10"/>
        <end position="204"/>
    </location>
</feature>
<accession>A0A344LJ99</accession>
<dbReference type="UniPathway" id="UPA00148"/>
<evidence type="ECO:0000256" key="4">
    <source>
        <dbReference type="ARBA" id="ARBA00023235"/>
    </source>
</evidence>
<keyword evidence="4" id="KW-0413">Isomerase</keyword>
<organism evidence="6 7">
    <name type="scientific">Amycolatopsis albispora</name>
    <dbReference type="NCBI Taxonomy" id="1804986"/>
    <lineage>
        <taxon>Bacteria</taxon>
        <taxon>Bacillati</taxon>
        <taxon>Actinomycetota</taxon>
        <taxon>Actinomycetes</taxon>
        <taxon>Pseudonocardiales</taxon>
        <taxon>Pseudonocardiaceae</taxon>
        <taxon>Amycolatopsis</taxon>
    </lineage>
</organism>
<dbReference type="SUPFAM" id="SSF63965">
    <property type="entry name" value="Precorrin-8X methylmutase CbiC/CobH"/>
    <property type="match status" value="1"/>
</dbReference>
<protein>
    <submittedName>
        <fullName evidence="6">Precorrin-8X methylmutase</fullName>
    </submittedName>
</protein>
<dbReference type="GO" id="GO:0009236">
    <property type="term" value="P:cobalamin biosynthetic process"/>
    <property type="evidence" value="ECO:0007669"/>
    <property type="project" value="UniProtKB-UniPathway"/>
</dbReference>
<evidence type="ECO:0000256" key="2">
    <source>
        <dbReference type="ARBA" id="ARBA00009774"/>
    </source>
</evidence>
<comment type="pathway">
    <text evidence="1">Cofactor biosynthesis; adenosylcobalamin biosynthesis.</text>
</comment>
<dbReference type="OrthoDB" id="9780708at2"/>
<proteinExistence type="inferred from homology"/>
<gene>
    <name evidence="6" type="primary">cobH</name>
    <name evidence="6" type="ORF">A4R43_41505</name>
</gene>
<evidence type="ECO:0000313" key="6">
    <source>
        <dbReference type="EMBL" id="AXB48123.1"/>
    </source>
</evidence>
<evidence type="ECO:0000256" key="3">
    <source>
        <dbReference type="ARBA" id="ARBA00022573"/>
    </source>
</evidence>
<dbReference type="EMBL" id="CP015163">
    <property type="protein sequence ID" value="AXB48123.1"/>
    <property type="molecule type" value="Genomic_DNA"/>
</dbReference>
<dbReference type="KEGG" id="aab:A4R43_41505"/>
<evidence type="ECO:0000259" key="5">
    <source>
        <dbReference type="Pfam" id="PF02570"/>
    </source>
</evidence>
<dbReference type="Pfam" id="PF02570">
    <property type="entry name" value="CbiC"/>
    <property type="match status" value="1"/>
</dbReference>
<reference evidence="6 7" key="1">
    <citation type="submission" date="2016-04" db="EMBL/GenBank/DDBJ databases">
        <title>Complete genome sequence and analysis of deep-sea sediment isolate, Amycolatopsis sp. WP1.</title>
        <authorList>
            <person name="Wang H."/>
            <person name="Chen S."/>
            <person name="Wu Q."/>
        </authorList>
    </citation>
    <scope>NUCLEOTIDE SEQUENCE [LARGE SCALE GENOMIC DNA]</scope>
    <source>
        <strain evidence="6 7">WP1</strain>
    </source>
</reference>
<dbReference type="Gene3D" id="3.40.50.10230">
    <property type="entry name" value="Cobalamin biosynthesis CobH/CbiC, precorrin-8X methylmutase"/>
    <property type="match status" value="1"/>
</dbReference>